<reference evidence="1 2" key="1">
    <citation type="submission" date="2013-12" db="EMBL/GenBank/DDBJ databases">
        <authorList>
            <consortium name="DOE Joint Genome Institute"/>
            <person name="Eisen J."/>
            <person name="Huntemann M."/>
            <person name="Han J."/>
            <person name="Chen A."/>
            <person name="Kyrpides N."/>
            <person name="Mavromatis K."/>
            <person name="Markowitz V."/>
            <person name="Palaniappan K."/>
            <person name="Ivanova N."/>
            <person name="Schaumberg A."/>
            <person name="Pati A."/>
            <person name="Liolios K."/>
            <person name="Nordberg H.P."/>
            <person name="Cantor M.N."/>
            <person name="Hua S.X."/>
            <person name="Woyke T."/>
        </authorList>
    </citation>
    <scope>NUCLEOTIDE SEQUENCE [LARGE SCALE GENOMIC DNA]</scope>
    <source>
        <strain evidence="2">DSM 19437</strain>
    </source>
</reference>
<dbReference type="RefSeq" id="WP_008582994.1">
    <property type="nucleotide sequence ID" value="NZ_CP007035.1"/>
</dbReference>
<dbReference type="Proteomes" id="UP000003586">
    <property type="component" value="Chromosome"/>
</dbReference>
<dbReference type="HOGENOM" id="CLU_876690_0_0_10"/>
<evidence type="ECO:0008006" key="3">
    <source>
        <dbReference type="Google" id="ProtNLM"/>
    </source>
</evidence>
<dbReference type="AlphaFoldDB" id="W0F763"/>
<evidence type="ECO:0000313" key="1">
    <source>
        <dbReference type="EMBL" id="AHF17294.1"/>
    </source>
</evidence>
<proteinExistence type="predicted"/>
<dbReference type="KEGG" id="nso:NIASO_05300"/>
<keyword evidence="2" id="KW-1185">Reference proteome</keyword>
<name>W0F763_9BACT</name>
<dbReference type="EMBL" id="CP007035">
    <property type="protein sequence ID" value="AHF17294.1"/>
    <property type="molecule type" value="Genomic_DNA"/>
</dbReference>
<sequence length="317" mass="36557">MFDKLKKWLLPDGEEEEEETVRLTNQALVDQILVSFKETVERESFNKRMMYDCSYLILMRPEDYKHAELRLAGITEGILDEFYEYINERKTQYPRYEPIGSYWDFQYCPAERGIDNSEIEPGTIQVVSTPTSEKSWSELSSEHIKVSVSSKHSKYSKYDLNPNTFSNIDILSKGHFRVKFNKDLLGDFTTMQGAPAGSRNSAAPDKLATVQFVLNKQRYSFPMREKQLKITKAIEGMTSTATLLCINEPSGSLQKEHVMIRYDDNARAFYIALFAEAFVNEQRLEVSRVGENPVWHPLKSESTIVCGIFQLDFKAMV</sequence>
<evidence type="ECO:0000313" key="2">
    <source>
        <dbReference type="Proteomes" id="UP000003586"/>
    </source>
</evidence>
<accession>W0F763</accession>
<organism evidence="1 2">
    <name type="scientific">Niabella soli DSM 19437</name>
    <dbReference type="NCBI Taxonomy" id="929713"/>
    <lineage>
        <taxon>Bacteria</taxon>
        <taxon>Pseudomonadati</taxon>
        <taxon>Bacteroidota</taxon>
        <taxon>Chitinophagia</taxon>
        <taxon>Chitinophagales</taxon>
        <taxon>Chitinophagaceae</taxon>
        <taxon>Niabella</taxon>
    </lineage>
</organism>
<gene>
    <name evidence="1" type="ORF">NIASO_05300</name>
</gene>
<dbReference type="STRING" id="929713.NIASO_05300"/>
<dbReference type="OrthoDB" id="635356at2"/>
<protein>
    <recommendedName>
        <fullName evidence="3">FHA domain-containing protein</fullName>
    </recommendedName>
</protein>